<name>A0A9P6SRI1_9FUNG</name>
<sequence>MPLAIDAVNALRSGQADGTQFEDVLFHYLVRHKKVIFRTTNLAGVQQAPLHIESKIYNTLTNPPSKVNENTLLRCYQGYPRFDYIYNRTFIQTSISSFSDHNVKGASISRAFLHPEPPEPGSAENNGETSGSASSRGKRKSKSSDESTLPIPNDGASISASSRGKSKSSDESTLTIPNDGASSSASCHGKRKRENIDESQDTFDRRNQIEVYLDSVYGGSHKANIDPVSKHFKVSKDGEE</sequence>
<proteinExistence type="predicted"/>
<feature type="compositionally biased region" description="Polar residues" evidence="1">
    <location>
        <begin position="171"/>
        <end position="186"/>
    </location>
</feature>
<reference evidence="2" key="1">
    <citation type="journal article" date="2020" name="Fungal Divers.">
        <title>Resolving the Mortierellaceae phylogeny through synthesis of multi-gene phylogenetics and phylogenomics.</title>
        <authorList>
            <person name="Vandepol N."/>
            <person name="Liber J."/>
            <person name="Desiro A."/>
            <person name="Na H."/>
            <person name="Kennedy M."/>
            <person name="Barry K."/>
            <person name="Grigoriev I.V."/>
            <person name="Miller A.N."/>
            <person name="O'Donnell K."/>
            <person name="Stajich J.E."/>
            <person name="Bonito G."/>
        </authorList>
    </citation>
    <scope>NUCLEOTIDE SEQUENCE</scope>
    <source>
        <strain evidence="2">NRRL 2769</strain>
    </source>
</reference>
<evidence type="ECO:0000256" key="1">
    <source>
        <dbReference type="SAM" id="MobiDB-lite"/>
    </source>
</evidence>
<feature type="non-terminal residue" evidence="2">
    <location>
        <position position="240"/>
    </location>
</feature>
<comment type="caution">
    <text evidence="2">The sequence shown here is derived from an EMBL/GenBank/DDBJ whole genome shotgun (WGS) entry which is preliminary data.</text>
</comment>
<dbReference type="Proteomes" id="UP000703661">
    <property type="component" value="Unassembled WGS sequence"/>
</dbReference>
<keyword evidence="3" id="KW-1185">Reference proteome</keyword>
<accession>A0A9P6SRI1</accession>
<gene>
    <name evidence="2" type="ORF">BGZ80_007919</name>
</gene>
<protein>
    <submittedName>
        <fullName evidence="2">Uncharacterized protein</fullName>
    </submittedName>
</protein>
<dbReference type="AlphaFoldDB" id="A0A9P6SRI1"/>
<evidence type="ECO:0000313" key="2">
    <source>
        <dbReference type="EMBL" id="KAF9994106.1"/>
    </source>
</evidence>
<feature type="region of interest" description="Disordered" evidence="1">
    <location>
        <begin position="111"/>
        <end position="206"/>
    </location>
</feature>
<organism evidence="2 3">
    <name type="scientific">Entomortierella chlamydospora</name>
    <dbReference type="NCBI Taxonomy" id="101097"/>
    <lineage>
        <taxon>Eukaryota</taxon>
        <taxon>Fungi</taxon>
        <taxon>Fungi incertae sedis</taxon>
        <taxon>Mucoromycota</taxon>
        <taxon>Mortierellomycotina</taxon>
        <taxon>Mortierellomycetes</taxon>
        <taxon>Mortierellales</taxon>
        <taxon>Mortierellaceae</taxon>
        <taxon>Entomortierella</taxon>
    </lineage>
</organism>
<dbReference type="EMBL" id="JAAAID010004154">
    <property type="protein sequence ID" value="KAF9994106.1"/>
    <property type="molecule type" value="Genomic_DNA"/>
</dbReference>
<evidence type="ECO:0000313" key="3">
    <source>
        <dbReference type="Proteomes" id="UP000703661"/>
    </source>
</evidence>